<dbReference type="AlphaFoldDB" id="A0A8J6XYT4"/>
<dbReference type="InterPro" id="IPR015422">
    <property type="entry name" value="PyrdxlP-dep_Trfase_small"/>
</dbReference>
<dbReference type="PANTHER" id="PTHR11999">
    <property type="entry name" value="GROUP II PYRIDOXAL-5-PHOSPHATE DECARBOXYLASE"/>
    <property type="match status" value="1"/>
</dbReference>
<dbReference type="SUPFAM" id="SSF53383">
    <property type="entry name" value="PLP-dependent transferases"/>
    <property type="match status" value="1"/>
</dbReference>
<keyword evidence="8" id="KW-0032">Aminotransferase</keyword>
<evidence type="ECO:0000313" key="9">
    <source>
        <dbReference type="Proteomes" id="UP000648239"/>
    </source>
</evidence>
<dbReference type="EMBL" id="JACXWD010000008">
    <property type="protein sequence ID" value="MBD3867307.1"/>
    <property type="molecule type" value="Genomic_DNA"/>
</dbReference>
<evidence type="ECO:0000256" key="5">
    <source>
        <dbReference type="ARBA" id="ARBA00023239"/>
    </source>
</evidence>
<dbReference type="Gene3D" id="3.90.1150.10">
    <property type="entry name" value="Aspartate Aminotransferase, domain 1"/>
    <property type="match status" value="1"/>
</dbReference>
<evidence type="ECO:0000256" key="1">
    <source>
        <dbReference type="ARBA" id="ARBA00001933"/>
    </source>
</evidence>
<keyword evidence="4 6" id="KW-0663">Pyridoxal phosphate</keyword>
<reference evidence="8 9" key="1">
    <citation type="submission" date="2020-08" db="EMBL/GenBank/DDBJ databases">
        <title>Acidobacteriota in marine sediments use diverse sulfur dissimilation pathways.</title>
        <authorList>
            <person name="Wasmund K."/>
        </authorList>
    </citation>
    <scope>NUCLEOTIDE SEQUENCE [LARGE SCALE GENOMIC DNA]</scope>
    <source>
        <strain evidence="8">MAG AM4</strain>
    </source>
</reference>
<comment type="similarity">
    <text evidence="2 7">Belongs to the group II decarboxylase family.</text>
</comment>
<dbReference type="Pfam" id="PF00282">
    <property type="entry name" value="Pyridoxal_deC"/>
    <property type="match status" value="1"/>
</dbReference>
<keyword evidence="5 7" id="KW-0456">Lyase</keyword>
<feature type="modified residue" description="N6-(pyridoxal phosphate)lysine" evidence="6">
    <location>
        <position position="291"/>
    </location>
</feature>
<proteinExistence type="inferred from homology"/>
<dbReference type="InterPro" id="IPR015421">
    <property type="entry name" value="PyrdxlP-dep_Trfase_major"/>
</dbReference>
<evidence type="ECO:0000313" key="8">
    <source>
        <dbReference type="EMBL" id="MBD3867307.1"/>
    </source>
</evidence>
<dbReference type="GO" id="GO:0016831">
    <property type="term" value="F:carboxy-lyase activity"/>
    <property type="evidence" value="ECO:0007669"/>
    <property type="project" value="UniProtKB-KW"/>
</dbReference>
<dbReference type="Proteomes" id="UP000648239">
    <property type="component" value="Unassembled WGS sequence"/>
</dbReference>
<dbReference type="InterPro" id="IPR015424">
    <property type="entry name" value="PyrdxlP-dep_Trfase"/>
</dbReference>
<organism evidence="8 9">
    <name type="scientific">Candidatus Polarisedimenticola svalbardensis</name>
    <dbReference type="NCBI Taxonomy" id="2886004"/>
    <lineage>
        <taxon>Bacteria</taxon>
        <taxon>Pseudomonadati</taxon>
        <taxon>Acidobacteriota</taxon>
        <taxon>Candidatus Polarisedimenticolia</taxon>
        <taxon>Candidatus Polarisedimenticolales</taxon>
        <taxon>Candidatus Polarisedimenticolaceae</taxon>
        <taxon>Candidatus Polarisedimenticola</taxon>
    </lineage>
</organism>
<comment type="caution">
    <text evidence="8">The sequence shown here is derived from an EMBL/GenBank/DDBJ whole genome shotgun (WGS) entry which is preliminary data.</text>
</comment>
<evidence type="ECO:0000256" key="7">
    <source>
        <dbReference type="RuleBase" id="RU000382"/>
    </source>
</evidence>
<name>A0A8J6XYT4_9BACT</name>
<dbReference type="GO" id="GO:0019752">
    <property type="term" value="P:carboxylic acid metabolic process"/>
    <property type="evidence" value="ECO:0007669"/>
    <property type="project" value="InterPro"/>
</dbReference>
<dbReference type="Gene3D" id="3.40.640.10">
    <property type="entry name" value="Type I PLP-dependent aspartate aminotransferase-like (Major domain)"/>
    <property type="match status" value="1"/>
</dbReference>
<evidence type="ECO:0000256" key="2">
    <source>
        <dbReference type="ARBA" id="ARBA00009533"/>
    </source>
</evidence>
<keyword evidence="8" id="KW-0808">Transferase</keyword>
<evidence type="ECO:0000256" key="3">
    <source>
        <dbReference type="ARBA" id="ARBA00022793"/>
    </source>
</evidence>
<dbReference type="InterPro" id="IPR010977">
    <property type="entry name" value="Aromatic_deC"/>
</dbReference>
<dbReference type="InterPro" id="IPR002129">
    <property type="entry name" value="PyrdxlP-dep_de-COase"/>
</dbReference>
<dbReference type="Gene3D" id="1.20.1340.10">
    <property type="entry name" value="dopa decarboxylase, N-terminal domain"/>
    <property type="match status" value="1"/>
</dbReference>
<protein>
    <submittedName>
        <fullName evidence="8">Aspartate aminotransferase family protein</fullName>
    </submittedName>
</protein>
<sequence length="461" mass="49615">MNRRADLHSVADQAADFLESLAHRHITGTGTPESLLRAMDRPFPESGSPASQVIRDLVADVEEGLTGSAGPRYFGFVTGGATPAGLMADWLTSTWDQNAQVYATSPAAAAAETIVARWIVELLGLPAGSSVGFVTGCQMANFTALLCARNTVLERAGWDLAKNGLFGAPPVTVLMSDCGHGTVHSALRMIGVGSDQILEIPSDSEGRLKLDALEDAIHNASGRPMILSLQAGNVNTGAFEPVGAVADLVKKENAWIHVDGAFGLWAAVSPDLARHLVGLDRADSWATDAHKWLNVPYDSGIVILKDPKRHRTLKTSRCDYAGVESADRRDGSTWSPENSRRARAFVLYALLRELGRSGVREMVERCCSLARKFAEGVSHVEQLTVLNEVVLNQVLIAINLPGHGDKVALHDEVASRIQSEGRCWLGTTTWKGRPALRVSVCNWSTTEEDIETALGALRRTV</sequence>
<dbReference type="PANTHER" id="PTHR11999:SF70">
    <property type="entry name" value="MIP05841P"/>
    <property type="match status" value="1"/>
</dbReference>
<dbReference type="GO" id="GO:0030170">
    <property type="term" value="F:pyridoxal phosphate binding"/>
    <property type="evidence" value="ECO:0007669"/>
    <property type="project" value="InterPro"/>
</dbReference>
<dbReference type="GO" id="GO:0008483">
    <property type="term" value="F:transaminase activity"/>
    <property type="evidence" value="ECO:0007669"/>
    <property type="project" value="UniProtKB-KW"/>
</dbReference>
<evidence type="ECO:0000256" key="4">
    <source>
        <dbReference type="ARBA" id="ARBA00022898"/>
    </source>
</evidence>
<comment type="cofactor">
    <cofactor evidence="1 6 7">
        <name>pyridoxal 5'-phosphate</name>
        <dbReference type="ChEBI" id="CHEBI:597326"/>
    </cofactor>
</comment>
<keyword evidence="3" id="KW-0210">Decarboxylase</keyword>
<accession>A0A8J6XYT4</accession>
<evidence type="ECO:0000256" key="6">
    <source>
        <dbReference type="PIRSR" id="PIRSR602129-50"/>
    </source>
</evidence>
<gene>
    <name evidence="8" type="ORF">IFK94_04195</name>
</gene>